<evidence type="ECO:0008006" key="4">
    <source>
        <dbReference type="Google" id="ProtNLM"/>
    </source>
</evidence>
<name>A0A2S5B096_9BASI</name>
<organism evidence="2 3">
    <name type="scientific">Rhodotorula taiwanensis</name>
    <dbReference type="NCBI Taxonomy" id="741276"/>
    <lineage>
        <taxon>Eukaryota</taxon>
        <taxon>Fungi</taxon>
        <taxon>Dikarya</taxon>
        <taxon>Basidiomycota</taxon>
        <taxon>Pucciniomycotina</taxon>
        <taxon>Microbotryomycetes</taxon>
        <taxon>Sporidiobolales</taxon>
        <taxon>Sporidiobolaceae</taxon>
        <taxon>Rhodotorula</taxon>
    </lineage>
</organism>
<sequence>MSDTQKEQPSVAEPSVEAPKSPSSSVLLTEDGELSDKLYEVLQVVFNKYAKFPDSAPAGIDDALARAKTGSLGRQEMNAFARATNGQDLPDEQWEELTTYLDVNDDTELTFKGFTALYSLQTENDEAETKQDLEHWGHDPKTLELVAKPEGVEKAAEPSTS</sequence>
<feature type="region of interest" description="Disordered" evidence="1">
    <location>
        <begin position="1"/>
        <end position="29"/>
    </location>
</feature>
<evidence type="ECO:0000256" key="1">
    <source>
        <dbReference type="SAM" id="MobiDB-lite"/>
    </source>
</evidence>
<evidence type="ECO:0000313" key="3">
    <source>
        <dbReference type="Proteomes" id="UP000237144"/>
    </source>
</evidence>
<evidence type="ECO:0000313" key="2">
    <source>
        <dbReference type="EMBL" id="POY70196.1"/>
    </source>
</evidence>
<dbReference type="Gene3D" id="1.10.238.10">
    <property type="entry name" value="EF-hand"/>
    <property type="match status" value="1"/>
</dbReference>
<reference evidence="2 3" key="1">
    <citation type="journal article" date="2018" name="Front. Microbiol.">
        <title>Prospects for Fungal Bioremediation of Acidic Radioactive Waste Sites: Characterization and Genome Sequence of Rhodotorula taiwanensis MD1149.</title>
        <authorList>
            <person name="Tkavc R."/>
            <person name="Matrosova V.Y."/>
            <person name="Grichenko O.E."/>
            <person name="Gostincar C."/>
            <person name="Volpe R.P."/>
            <person name="Klimenkova P."/>
            <person name="Gaidamakova E.K."/>
            <person name="Zhou C.E."/>
            <person name="Stewart B.J."/>
            <person name="Lyman M.G."/>
            <person name="Malfatti S.A."/>
            <person name="Rubinfeld B."/>
            <person name="Courtot M."/>
            <person name="Singh J."/>
            <person name="Dalgard C.L."/>
            <person name="Hamilton T."/>
            <person name="Frey K.G."/>
            <person name="Gunde-Cimerman N."/>
            <person name="Dugan L."/>
            <person name="Daly M.J."/>
        </authorList>
    </citation>
    <scope>NUCLEOTIDE SEQUENCE [LARGE SCALE GENOMIC DNA]</scope>
    <source>
        <strain evidence="2 3">MD1149</strain>
    </source>
</reference>
<dbReference type="AlphaFoldDB" id="A0A2S5B096"/>
<proteinExistence type="predicted"/>
<keyword evidence="3" id="KW-1185">Reference proteome</keyword>
<dbReference type="EMBL" id="PJQD01000140">
    <property type="protein sequence ID" value="POY70196.1"/>
    <property type="molecule type" value="Genomic_DNA"/>
</dbReference>
<comment type="caution">
    <text evidence="2">The sequence shown here is derived from an EMBL/GenBank/DDBJ whole genome shotgun (WGS) entry which is preliminary data.</text>
</comment>
<dbReference type="Proteomes" id="UP000237144">
    <property type="component" value="Unassembled WGS sequence"/>
</dbReference>
<dbReference type="SUPFAM" id="SSF47473">
    <property type="entry name" value="EF-hand"/>
    <property type="match status" value="1"/>
</dbReference>
<protein>
    <recommendedName>
        <fullName evidence="4">EF-hand domain-containing protein</fullName>
    </recommendedName>
</protein>
<dbReference type="OrthoDB" id="26525at2759"/>
<accession>A0A2S5B096</accession>
<dbReference type="InterPro" id="IPR011992">
    <property type="entry name" value="EF-hand-dom_pair"/>
</dbReference>
<gene>
    <name evidence="2" type="ORF">BMF94_6779</name>
</gene>